<proteinExistence type="predicted"/>
<reference evidence="2" key="1">
    <citation type="journal article" date="2020" name="MBio">
        <title>Horizontal gene transfer to a defensive symbiont with a reduced genome amongst a multipartite beetle microbiome.</title>
        <authorList>
            <person name="Waterworth S.C."/>
            <person name="Florez L.V."/>
            <person name="Rees E.R."/>
            <person name="Hertweck C."/>
            <person name="Kaltenpoth M."/>
            <person name="Kwan J.C."/>
        </authorList>
    </citation>
    <scope>NUCLEOTIDE SEQUENCE [LARGE SCALE GENOMIC DNA]</scope>
</reference>
<organism evidence="1 2">
    <name type="scientific">Burkholderia lata (strain ATCC 17760 / DSM 23089 / LMG 22485 / NCIMB 9086 / R18194 / 383)</name>
    <dbReference type="NCBI Taxonomy" id="482957"/>
    <lineage>
        <taxon>Bacteria</taxon>
        <taxon>Pseudomonadati</taxon>
        <taxon>Pseudomonadota</taxon>
        <taxon>Betaproteobacteria</taxon>
        <taxon>Burkholderiales</taxon>
        <taxon>Burkholderiaceae</taxon>
        <taxon>Burkholderia</taxon>
        <taxon>Burkholderia cepacia complex</taxon>
    </lineage>
</organism>
<dbReference type="RefSeq" id="WP_278650085.1">
    <property type="nucleotide sequence ID" value="NZ_WNDV01000025.1"/>
</dbReference>
<gene>
    <name evidence="1" type="ORF">GAK33_05848</name>
</gene>
<dbReference type="Proteomes" id="UP000467522">
    <property type="component" value="Unassembled WGS sequence"/>
</dbReference>
<sequence>MEEPAPYVLSGALAVQDDFEDEQLDRVSRHLGGIASVYLRHDEVAHAVSLRVSGTLMRDDVRYIEQRVERFAEENARAAAILVSEWNGETSELVVGMNWDAQCLIRLGAVQEQLAKLTERYFDFLLRLEPPDATARGTPLMCVSIDIEDKLARG</sequence>
<evidence type="ECO:0000313" key="2">
    <source>
        <dbReference type="Proteomes" id="UP000467522"/>
    </source>
</evidence>
<comment type="caution">
    <text evidence="1">The sequence shown here is derived from an EMBL/GenBank/DDBJ whole genome shotgun (WGS) entry which is preliminary data.</text>
</comment>
<dbReference type="AlphaFoldDB" id="A0A833PPD4"/>
<dbReference type="EMBL" id="WNDV01000025">
    <property type="protein sequence ID" value="KAF1034007.1"/>
    <property type="molecule type" value="Genomic_DNA"/>
</dbReference>
<protein>
    <submittedName>
        <fullName evidence="1">Uncharacterized protein</fullName>
    </submittedName>
</protein>
<name>A0A833PPD4_BURL3</name>
<accession>A0A833PPD4</accession>
<evidence type="ECO:0000313" key="1">
    <source>
        <dbReference type="EMBL" id="KAF1034007.1"/>
    </source>
</evidence>